<feature type="compositionally biased region" description="Low complexity" evidence="1">
    <location>
        <begin position="92"/>
        <end position="101"/>
    </location>
</feature>
<evidence type="ECO:0000256" key="1">
    <source>
        <dbReference type="SAM" id="MobiDB-lite"/>
    </source>
</evidence>
<evidence type="ECO:0000313" key="3">
    <source>
        <dbReference type="Proteomes" id="UP000305948"/>
    </source>
</evidence>
<proteinExistence type="predicted"/>
<reference evidence="2 3" key="1">
    <citation type="journal article" date="2019" name="Nat. Ecol. Evol.">
        <title>Megaphylogeny resolves global patterns of mushroom evolution.</title>
        <authorList>
            <person name="Varga T."/>
            <person name="Krizsan K."/>
            <person name="Foldi C."/>
            <person name="Dima B."/>
            <person name="Sanchez-Garcia M."/>
            <person name="Sanchez-Ramirez S."/>
            <person name="Szollosi G.J."/>
            <person name="Szarkandi J.G."/>
            <person name="Papp V."/>
            <person name="Albert L."/>
            <person name="Andreopoulos W."/>
            <person name="Angelini C."/>
            <person name="Antonin V."/>
            <person name="Barry K.W."/>
            <person name="Bougher N.L."/>
            <person name="Buchanan P."/>
            <person name="Buyck B."/>
            <person name="Bense V."/>
            <person name="Catcheside P."/>
            <person name="Chovatia M."/>
            <person name="Cooper J."/>
            <person name="Damon W."/>
            <person name="Desjardin D."/>
            <person name="Finy P."/>
            <person name="Geml J."/>
            <person name="Haridas S."/>
            <person name="Hughes K."/>
            <person name="Justo A."/>
            <person name="Karasinski D."/>
            <person name="Kautmanova I."/>
            <person name="Kiss B."/>
            <person name="Kocsube S."/>
            <person name="Kotiranta H."/>
            <person name="LaButti K.M."/>
            <person name="Lechner B.E."/>
            <person name="Liimatainen K."/>
            <person name="Lipzen A."/>
            <person name="Lukacs Z."/>
            <person name="Mihaltcheva S."/>
            <person name="Morgado L.N."/>
            <person name="Niskanen T."/>
            <person name="Noordeloos M.E."/>
            <person name="Ohm R.A."/>
            <person name="Ortiz-Santana B."/>
            <person name="Ovrebo C."/>
            <person name="Racz N."/>
            <person name="Riley R."/>
            <person name="Savchenko A."/>
            <person name="Shiryaev A."/>
            <person name="Soop K."/>
            <person name="Spirin V."/>
            <person name="Szebenyi C."/>
            <person name="Tomsovsky M."/>
            <person name="Tulloss R.E."/>
            <person name="Uehling J."/>
            <person name="Grigoriev I.V."/>
            <person name="Vagvolgyi C."/>
            <person name="Papp T."/>
            <person name="Martin F.M."/>
            <person name="Miettinen O."/>
            <person name="Hibbett D.S."/>
            <person name="Nagy L.G."/>
        </authorList>
    </citation>
    <scope>NUCLEOTIDE SEQUENCE [LARGE SCALE GENOMIC DNA]</scope>
    <source>
        <strain evidence="2 3">OMC1185</strain>
    </source>
</reference>
<dbReference type="OrthoDB" id="3060414at2759"/>
<feature type="compositionally biased region" description="Polar residues" evidence="1">
    <location>
        <begin position="226"/>
        <end position="244"/>
    </location>
</feature>
<evidence type="ECO:0008006" key="4">
    <source>
        <dbReference type="Google" id="ProtNLM"/>
    </source>
</evidence>
<organism evidence="2 3">
    <name type="scientific">Heliocybe sulcata</name>
    <dbReference type="NCBI Taxonomy" id="5364"/>
    <lineage>
        <taxon>Eukaryota</taxon>
        <taxon>Fungi</taxon>
        <taxon>Dikarya</taxon>
        <taxon>Basidiomycota</taxon>
        <taxon>Agaricomycotina</taxon>
        <taxon>Agaricomycetes</taxon>
        <taxon>Gloeophyllales</taxon>
        <taxon>Gloeophyllaceae</taxon>
        <taxon>Heliocybe</taxon>
    </lineage>
</organism>
<dbReference type="EMBL" id="ML213513">
    <property type="protein sequence ID" value="TFK50488.1"/>
    <property type="molecule type" value="Genomic_DNA"/>
</dbReference>
<sequence>MDAPYGPVRGKPLIFAAMTSSAELEQMATPPRSGHSNSYGYPSPPLEPISIPVEEHTPAFDTPRNPTKSNLPPPEPNPTPYRHSYGAEGDTSSSSLFSPHASLRKLFKRNSRDEEGRKHMGHQRSVSDGDTQGLSKHRPSKLQKRGEHSRKLSVTSTDAGKMSTEATAMITEIRPDAEMRPRTPTSRPPSPPPKTSSYGIHSAQQAQASVDRSASVVTNPVLAGQSAVSTSADRASEMNGTYNDPEQPEEEVVQEEHTQEDVPAEQEMPSILTTPRVAKPPTPPMSPDEYSRSRSRRRGHRLEAITAVVKDVKGKARAVPINPGLPYPLMQHLSNPDILPALLEYLSFWDWCRLSAVNKTVGKMFLKHRNLRECALERYLGSVGYSRWTWEEEEPLVLSIKVWIFS</sequence>
<protein>
    <recommendedName>
        <fullName evidence="4">F-box domain-containing protein</fullName>
    </recommendedName>
</protein>
<feature type="compositionally biased region" description="Polar residues" evidence="1">
    <location>
        <begin position="198"/>
        <end position="218"/>
    </location>
</feature>
<gene>
    <name evidence="2" type="ORF">OE88DRAFT_262432</name>
</gene>
<evidence type="ECO:0000313" key="2">
    <source>
        <dbReference type="EMBL" id="TFK50488.1"/>
    </source>
</evidence>
<feature type="region of interest" description="Disordered" evidence="1">
    <location>
        <begin position="25"/>
        <end position="297"/>
    </location>
</feature>
<name>A0A5C3N309_9AGAM</name>
<keyword evidence="3" id="KW-1185">Reference proteome</keyword>
<feature type="compositionally biased region" description="Polar residues" evidence="1">
    <location>
        <begin position="124"/>
        <end position="134"/>
    </location>
</feature>
<dbReference type="Proteomes" id="UP000305948">
    <property type="component" value="Unassembled WGS sequence"/>
</dbReference>
<accession>A0A5C3N309</accession>
<dbReference type="AlphaFoldDB" id="A0A5C3N309"/>
<dbReference type="STRING" id="5364.A0A5C3N309"/>